<reference evidence="2 3" key="1">
    <citation type="submission" date="2015-07" db="EMBL/GenBank/DDBJ databases">
        <title>The genome of Pseudoloma neurophilia, a relevant intracellular parasite of the zebrafish.</title>
        <authorList>
            <person name="Ndikumana S."/>
            <person name="Pelin A."/>
            <person name="Sanders J."/>
            <person name="Corradi N."/>
        </authorList>
    </citation>
    <scope>NUCLEOTIDE SEQUENCE [LARGE SCALE GENOMIC DNA]</scope>
    <source>
        <strain evidence="2 3">MK1</strain>
    </source>
</reference>
<sequence length="53" mass="6254">YNQLYGRDSTLNSLFCFCFLFFCVFLLSTIFFTLSTSIFKGKKNEKNPNPKNR</sequence>
<evidence type="ECO:0000313" key="3">
    <source>
        <dbReference type="Proteomes" id="UP000051530"/>
    </source>
</evidence>
<keyword evidence="1" id="KW-1133">Transmembrane helix</keyword>
<evidence type="ECO:0000313" key="2">
    <source>
        <dbReference type="EMBL" id="KRH92952.1"/>
    </source>
</evidence>
<organism evidence="2 3">
    <name type="scientific">Pseudoloma neurophilia</name>
    <dbReference type="NCBI Taxonomy" id="146866"/>
    <lineage>
        <taxon>Eukaryota</taxon>
        <taxon>Fungi</taxon>
        <taxon>Fungi incertae sedis</taxon>
        <taxon>Microsporidia</taxon>
        <taxon>Pseudoloma</taxon>
    </lineage>
</organism>
<keyword evidence="1" id="KW-0472">Membrane</keyword>
<keyword evidence="1" id="KW-0812">Transmembrane</keyword>
<keyword evidence="3" id="KW-1185">Reference proteome</keyword>
<name>A0A0R0LUP2_9MICR</name>
<proteinExistence type="predicted"/>
<evidence type="ECO:0000256" key="1">
    <source>
        <dbReference type="SAM" id="Phobius"/>
    </source>
</evidence>
<dbReference type="Proteomes" id="UP000051530">
    <property type="component" value="Unassembled WGS sequence"/>
</dbReference>
<dbReference type="VEuPathDB" id="MicrosporidiaDB:M153_19660002324"/>
<dbReference type="EMBL" id="LGUB01000568">
    <property type="protein sequence ID" value="KRH92952.1"/>
    <property type="molecule type" value="Genomic_DNA"/>
</dbReference>
<feature type="non-terminal residue" evidence="2">
    <location>
        <position position="1"/>
    </location>
</feature>
<comment type="caution">
    <text evidence="2">The sequence shown here is derived from an EMBL/GenBank/DDBJ whole genome shotgun (WGS) entry which is preliminary data.</text>
</comment>
<feature type="transmembrane region" description="Helical" evidence="1">
    <location>
        <begin position="12"/>
        <end position="34"/>
    </location>
</feature>
<gene>
    <name evidence="2" type="ORF">M153_19660002324</name>
</gene>
<protein>
    <submittedName>
        <fullName evidence="2">Uncharacterized protein</fullName>
    </submittedName>
</protein>
<accession>A0A0R0LUP2</accession>
<dbReference type="AlphaFoldDB" id="A0A0R0LUP2"/>